<evidence type="ECO:0000256" key="4">
    <source>
        <dbReference type="ARBA" id="ARBA00022737"/>
    </source>
</evidence>
<evidence type="ECO:0000256" key="7">
    <source>
        <dbReference type="SAM" id="Coils"/>
    </source>
</evidence>
<dbReference type="PANTHER" id="PTHR42926">
    <property type="match status" value="1"/>
</dbReference>
<dbReference type="SMART" id="SM00382">
    <property type="entry name" value="AAA"/>
    <property type="match status" value="2"/>
</dbReference>
<keyword evidence="7" id="KW-0175">Coiled coil</keyword>
<keyword evidence="4" id="KW-0677">Repeat</keyword>
<dbReference type="EC" id="2.7.11.1" evidence="1"/>
<feature type="region of interest" description="Disordered" evidence="8">
    <location>
        <begin position="545"/>
        <end position="568"/>
    </location>
</feature>
<evidence type="ECO:0000256" key="6">
    <source>
        <dbReference type="ARBA" id="ARBA00022801"/>
    </source>
</evidence>
<dbReference type="GO" id="GO:0004674">
    <property type="term" value="F:protein serine/threonine kinase activity"/>
    <property type="evidence" value="ECO:0007669"/>
    <property type="project" value="UniProtKB-EC"/>
</dbReference>
<dbReference type="RefSeq" id="WP_328986558.1">
    <property type="nucleotide sequence ID" value="NZ_CP121472.1"/>
</dbReference>
<gene>
    <name evidence="10" type="primary">kaiC</name>
    <name evidence="10" type="ORF">Thiowin_00939</name>
</gene>
<name>A0ABZ0S5V7_9GAMM</name>
<evidence type="ECO:0000313" key="11">
    <source>
        <dbReference type="Proteomes" id="UP001432180"/>
    </source>
</evidence>
<dbReference type="PIRSF" id="PIRSF039117">
    <property type="entry name" value="KaiC"/>
    <property type="match status" value="1"/>
</dbReference>
<keyword evidence="2" id="KW-0597">Phosphoprotein</keyword>
<dbReference type="InterPro" id="IPR003593">
    <property type="entry name" value="AAA+_ATPase"/>
</dbReference>
<dbReference type="SUPFAM" id="SSF52540">
    <property type="entry name" value="P-loop containing nucleoside triphosphate hydrolases"/>
    <property type="match status" value="2"/>
</dbReference>
<protein>
    <recommendedName>
        <fullName evidence="1">non-specific serine/threonine protein kinase</fullName>
        <ecNumber evidence="1">2.7.11.1</ecNumber>
    </recommendedName>
</protein>
<evidence type="ECO:0000259" key="9">
    <source>
        <dbReference type="PROSITE" id="PS51146"/>
    </source>
</evidence>
<dbReference type="PROSITE" id="PS51146">
    <property type="entry name" value="KAIC"/>
    <property type="match status" value="2"/>
</dbReference>
<evidence type="ECO:0000256" key="2">
    <source>
        <dbReference type="ARBA" id="ARBA00022553"/>
    </source>
</evidence>
<dbReference type="InterPro" id="IPR051347">
    <property type="entry name" value="Circadian_clock_KaiC-rel"/>
</dbReference>
<dbReference type="InterPro" id="IPR014774">
    <property type="entry name" value="KaiC-like_dom"/>
</dbReference>
<sequence>MSCVNTPVNKAKTGIQGFDEITGGGLPAGRTTLVCGGPGCGKTLFAMEFLVRGATEFNEPGIFMAFEESMPELCANVASVGFDLQSLLVEKRLLVDEVELDPETPAVTGDFDLDGLFLRLADAIDRIGARRLVLDTLERLFGNLPNPNIVRRELHRLFRWLKEREVTVILTAERGDGTLTRHGLEEYVSDCVIVLSHELEHLVSTRRLRVLKYRGSGHGTNEYPFLIDDEGISILPVTSVSLAHEASQERISSGVERLDDMLGGQGFFRGSSILISGTAGTGKTSLAGHFANATCKRDERALYFAFEESPSQIVRNLCSIGLDLSPWIEQDRLRIVATRPSFAGLEMHLALMHRQITDFKPQTVLLDPLNSFLESHETQQLIEVKAMLMRMLDFIKLQGITGFFTSLTGGGEVSERTDVAISSLIDTWIALTAVDANGERNRRLGIIKSRGMAHSTQTREFQLTNSGIQLIDPYLGIDGRLTGSARVAEEERARRAARERERGLVQQREELELQRTLMETRINTLRTEFQLLDLRTQGTLDTENTALHDAGHMANTARQGATSTGEPE</sequence>
<keyword evidence="3 10" id="KW-0808">Transferase</keyword>
<evidence type="ECO:0000256" key="5">
    <source>
        <dbReference type="ARBA" id="ARBA00022777"/>
    </source>
</evidence>
<keyword evidence="5 10" id="KW-0418">Kinase</keyword>
<keyword evidence="11" id="KW-1185">Reference proteome</keyword>
<feature type="domain" description="KaiC" evidence="9">
    <location>
        <begin position="9"/>
        <end position="248"/>
    </location>
</feature>
<dbReference type="PRINTS" id="PR01874">
    <property type="entry name" value="DNAREPAIRADA"/>
</dbReference>
<feature type="coiled-coil region" evidence="7">
    <location>
        <begin position="494"/>
        <end position="528"/>
    </location>
</feature>
<feature type="domain" description="KaiC" evidence="9">
    <location>
        <begin position="249"/>
        <end position="484"/>
    </location>
</feature>
<dbReference type="InterPro" id="IPR027417">
    <property type="entry name" value="P-loop_NTPase"/>
</dbReference>
<evidence type="ECO:0000256" key="3">
    <source>
        <dbReference type="ARBA" id="ARBA00022679"/>
    </source>
</evidence>
<dbReference type="InterPro" id="IPR010624">
    <property type="entry name" value="KaiC_dom"/>
</dbReference>
<dbReference type="Pfam" id="PF06745">
    <property type="entry name" value="ATPase"/>
    <property type="match status" value="2"/>
</dbReference>
<accession>A0ABZ0S5V7</accession>
<dbReference type="EMBL" id="CP121472">
    <property type="protein sequence ID" value="WPL16008.1"/>
    <property type="molecule type" value="Genomic_DNA"/>
</dbReference>
<dbReference type="Gene3D" id="3.40.50.300">
    <property type="entry name" value="P-loop containing nucleotide triphosphate hydrolases"/>
    <property type="match status" value="2"/>
</dbReference>
<evidence type="ECO:0000256" key="1">
    <source>
        <dbReference type="ARBA" id="ARBA00012513"/>
    </source>
</evidence>
<dbReference type="PANTHER" id="PTHR42926:SF1">
    <property type="entry name" value="CIRCADIAN CLOCK OSCILLATOR PROTEIN KAIC 1"/>
    <property type="match status" value="1"/>
</dbReference>
<reference evidence="10 11" key="1">
    <citation type="journal article" date="2023" name="Microorganisms">
        <title>Thiorhodovibrio frisius and Trv. litoralis spp. nov., Two Novel Members from a Clade of Fastidious Purple Sulfur Bacteria That Exhibit Unique Red-Shifted Light-Harvesting Capabilities.</title>
        <authorList>
            <person name="Methner A."/>
            <person name="Kuzyk S.B."/>
            <person name="Petersen J."/>
            <person name="Bauer S."/>
            <person name="Brinkmann H."/>
            <person name="Sichau K."/>
            <person name="Wanner G."/>
            <person name="Wolf J."/>
            <person name="Neumann-Schaal M."/>
            <person name="Henke P."/>
            <person name="Tank M."/>
            <person name="Sproer C."/>
            <person name="Bunk B."/>
            <person name="Overmann J."/>
        </authorList>
    </citation>
    <scope>NUCLEOTIDE SEQUENCE [LARGE SCALE GENOMIC DNA]</scope>
    <source>
        <strain evidence="10 11">DSM 6702</strain>
    </source>
</reference>
<dbReference type="NCBIfam" id="NF006799">
    <property type="entry name" value="PRK09302.1"/>
    <property type="match status" value="1"/>
</dbReference>
<keyword evidence="6" id="KW-0378">Hydrolase</keyword>
<evidence type="ECO:0000313" key="10">
    <source>
        <dbReference type="EMBL" id="WPL16008.1"/>
    </source>
</evidence>
<feature type="compositionally biased region" description="Polar residues" evidence="8">
    <location>
        <begin position="556"/>
        <end position="568"/>
    </location>
</feature>
<organism evidence="10 11">
    <name type="scientific">Thiorhodovibrio winogradskyi</name>
    <dbReference type="NCBI Taxonomy" id="77007"/>
    <lineage>
        <taxon>Bacteria</taxon>
        <taxon>Pseudomonadati</taxon>
        <taxon>Pseudomonadota</taxon>
        <taxon>Gammaproteobacteria</taxon>
        <taxon>Chromatiales</taxon>
        <taxon>Chromatiaceae</taxon>
        <taxon>Thiorhodovibrio</taxon>
    </lineage>
</organism>
<dbReference type="InterPro" id="IPR030665">
    <property type="entry name" value="KaiC"/>
</dbReference>
<proteinExistence type="predicted"/>
<dbReference type="Proteomes" id="UP001432180">
    <property type="component" value="Chromosome"/>
</dbReference>
<evidence type="ECO:0000256" key="8">
    <source>
        <dbReference type="SAM" id="MobiDB-lite"/>
    </source>
</evidence>